<evidence type="ECO:0000256" key="1">
    <source>
        <dbReference type="SAM" id="MobiDB-lite"/>
    </source>
</evidence>
<feature type="region of interest" description="Disordered" evidence="1">
    <location>
        <begin position="62"/>
        <end position="102"/>
    </location>
</feature>
<evidence type="ECO:0000313" key="2">
    <source>
        <dbReference type="EMBL" id="KAJ2920911.1"/>
    </source>
</evidence>
<proteinExistence type="predicted"/>
<dbReference type="AlphaFoldDB" id="A0A9W8IPT6"/>
<feature type="non-terminal residue" evidence="2">
    <location>
        <position position="297"/>
    </location>
</feature>
<accession>A0A9W8IPT6</accession>
<protein>
    <submittedName>
        <fullName evidence="2">Uncharacterized protein</fullName>
    </submittedName>
</protein>
<feature type="compositionally biased region" description="Basic and acidic residues" evidence="1">
    <location>
        <begin position="84"/>
        <end position="102"/>
    </location>
</feature>
<feature type="region of interest" description="Disordered" evidence="1">
    <location>
        <begin position="1"/>
        <end position="22"/>
    </location>
</feature>
<dbReference type="OrthoDB" id="2688210at2759"/>
<keyword evidence="3" id="KW-1185">Reference proteome</keyword>
<gene>
    <name evidence="2" type="ORF">H1R20_g16182</name>
</gene>
<sequence>MPEALPRSTRDPNLEEMPDFDSETFKAVFNPLVTEENTLESIIQKAKDAWTLDHQKRLEDWRRQQEEDDEAARQLAEQLAAEEAETRRAREEAAALEKAERDKKKPKVKAFVADKPVGTVSLPRVSPYALGKVKSLDYVELHHFTEEGRAEAKHQDKTTSESTLALAHEDGKVFLTPAAAHKPSTKVTPDELLSWRQMSIAKTGLLTLMKKEGWPQPHVVTLAQFFLELDSHPLRSEPGGEEALLTYQSDVHREWHDQLKSTDDEVQPFDISIINEERLHTIYDTLLSRKKAKAIDR</sequence>
<organism evidence="2 3">
    <name type="scientific">Candolleomyces eurysporus</name>
    <dbReference type="NCBI Taxonomy" id="2828524"/>
    <lineage>
        <taxon>Eukaryota</taxon>
        <taxon>Fungi</taxon>
        <taxon>Dikarya</taxon>
        <taxon>Basidiomycota</taxon>
        <taxon>Agaricomycotina</taxon>
        <taxon>Agaricomycetes</taxon>
        <taxon>Agaricomycetidae</taxon>
        <taxon>Agaricales</taxon>
        <taxon>Agaricineae</taxon>
        <taxon>Psathyrellaceae</taxon>
        <taxon>Candolleomyces</taxon>
    </lineage>
</organism>
<dbReference type="Proteomes" id="UP001140091">
    <property type="component" value="Unassembled WGS sequence"/>
</dbReference>
<comment type="caution">
    <text evidence="2">The sequence shown here is derived from an EMBL/GenBank/DDBJ whole genome shotgun (WGS) entry which is preliminary data.</text>
</comment>
<reference evidence="2" key="1">
    <citation type="submission" date="2022-06" db="EMBL/GenBank/DDBJ databases">
        <title>Genome Sequence of Candolleomyces eurysporus.</title>
        <authorList>
            <person name="Buettner E."/>
        </authorList>
    </citation>
    <scope>NUCLEOTIDE SEQUENCE</scope>
    <source>
        <strain evidence="2">VTCC 930004</strain>
    </source>
</reference>
<dbReference type="EMBL" id="JANBPK010001722">
    <property type="protein sequence ID" value="KAJ2920911.1"/>
    <property type="molecule type" value="Genomic_DNA"/>
</dbReference>
<name>A0A9W8IPT6_9AGAR</name>
<evidence type="ECO:0000313" key="3">
    <source>
        <dbReference type="Proteomes" id="UP001140091"/>
    </source>
</evidence>